<organism evidence="6 7">
    <name type="scientific">Corynascus novoguineensis</name>
    <dbReference type="NCBI Taxonomy" id="1126955"/>
    <lineage>
        <taxon>Eukaryota</taxon>
        <taxon>Fungi</taxon>
        <taxon>Dikarya</taxon>
        <taxon>Ascomycota</taxon>
        <taxon>Pezizomycotina</taxon>
        <taxon>Sordariomycetes</taxon>
        <taxon>Sordariomycetidae</taxon>
        <taxon>Sordariales</taxon>
        <taxon>Chaetomiaceae</taxon>
        <taxon>Corynascus</taxon>
    </lineage>
</organism>
<evidence type="ECO:0000256" key="1">
    <source>
        <dbReference type="ARBA" id="ARBA00023235"/>
    </source>
</evidence>
<feature type="domain" description="Diels-Alderase N-terminal" evidence="5">
    <location>
        <begin position="5"/>
        <end position="230"/>
    </location>
</feature>
<dbReference type="InterPro" id="IPR054499">
    <property type="entry name" value="DA_C"/>
</dbReference>
<dbReference type="Proteomes" id="UP001303647">
    <property type="component" value="Unassembled WGS sequence"/>
</dbReference>
<reference evidence="6" key="1">
    <citation type="journal article" date="2023" name="Mol. Phylogenet. Evol.">
        <title>Genome-scale phylogeny and comparative genomics of the fungal order Sordariales.</title>
        <authorList>
            <person name="Hensen N."/>
            <person name="Bonometti L."/>
            <person name="Westerberg I."/>
            <person name="Brannstrom I.O."/>
            <person name="Guillou S."/>
            <person name="Cros-Aarteil S."/>
            <person name="Calhoun S."/>
            <person name="Haridas S."/>
            <person name="Kuo A."/>
            <person name="Mondo S."/>
            <person name="Pangilinan J."/>
            <person name="Riley R."/>
            <person name="LaButti K."/>
            <person name="Andreopoulos B."/>
            <person name="Lipzen A."/>
            <person name="Chen C."/>
            <person name="Yan M."/>
            <person name="Daum C."/>
            <person name="Ng V."/>
            <person name="Clum A."/>
            <person name="Steindorff A."/>
            <person name="Ohm R.A."/>
            <person name="Martin F."/>
            <person name="Silar P."/>
            <person name="Natvig D.O."/>
            <person name="Lalanne C."/>
            <person name="Gautier V."/>
            <person name="Ament-Velasquez S.L."/>
            <person name="Kruys A."/>
            <person name="Hutchinson M.I."/>
            <person name="Powell A.J."/>
            <person name="Barry K."/>
            <person name="Miller A.N."/>
            <person name="Grigoriev I.V."/>
            <person name="Debuchy R."/>
            <person name="Gladieux P."/>
            <person name="Hiltunen Thoren M."/>
            <person name="Johannesson H."/>
        </authorList>
    </citation>
    <scope>NUCLEOTIDE SEQUENCE</scope>
    <source>
        <strain evidence="6">CBS 359.72</strain>
    </source>
</reference>
<dbReference type="GO" id="GO:0016853">
    <property type="term" value="F:isomerase activity"/>
    <property type="evidence" value="ECO:0007669"/>
    <property type="project" value="UniProtKB-KW"/>
</dbReference>
<reference evidence="6" key="2">
    <citation type="submission" date="2023-05" db="EMBL/GenBank/DDBJ databases">
        <authorList>
            <consortium name="Lawrence Berkeley National Laboratory"/>
            <person name="Steindorff A."/>
            <person name="Hensen N."/>
            <person name="Bonometti L."/>
            <person name="Westerberg I."/>
            <person name="Brannstrom I.O."/>
            <person name="Guillou S."/>
            <person name="Cros-Aarteil S."/>
            <person name="Calhoun S."/>
            <person name="Haridas S."/>
            <person name="Kuo A."/>
            <person name="Mondo S."/>
            <person name="Pangilinan J."/>
            <person name="Riley R."/>
            <person name="Labutti K."/>
            <person name="Andreopoulos B."/>
            <person name="Lipzen A."/>
            <person name="Chen C."/>
            <person name="Yanf M."/>
            <person name="Daum C."/>
            <person name="Ng V."/>
            <person name="Clum A."/>
            <person name="Ohm R."/>
            <person name="Martin F."/>
            <person name="Silar P."/>
            <person name="Natvig D."/>
            <person name="Lalanne C."/>
            <person name="Gautier V."/>
            <person name="Ament-Velasquez S.L."/>
            <person name="Kruys A."/>
            <person name="Hutchinson M.I."/>
            <person name="Powell A.J."/>
            <person name="Barry K."/>
            <person name="Miller A.N."/>
            <person name="Grigoriev I.V."/>
            <person name="Debuchy R."/>
            <person name="Gladieux P."/>
            <person name="Thoren M.H."/>
            <person name="Johannesson H."/>
        </authorList>
    </citation>
    <scope>NUCLEOTIDE SEQUENCE</scope>
    <source>
        <strain evidence="6">CBS 359.72</strain>
    </source>
</reference>
<dbReference type="EMBL" id="MU857649">
    <property type="protein sequence ID" value="KAK4247710.1"/>
    <property type="molecule type" value="Genomic_DNA"/>
</dbReference>
<dbReference type="InterPro" id="IPR056402">
    <property type="entry name" value="DA_N"/>
</dbReference>
<accession>A0AAN7CSX5</accession>
<evidence type="ECO:0000259" key="4">
    <source>
        <dbReference type="Pfam" id="PF22903"/>
    </source>
</evidence>
<sequence>MAITKFTSTLKGDQFLADGPIPGSDVIPDSANLFPKWPEKLSPTAVETWLFDAMAEDGSAAFTVSFFRDGSEAPSSFRAAINASWADGTVWSQHLVVPVSVVTSEGADVGRGYVAGAWRTEGTQDDSSPHINASFSIAADLSTTTVTFDAPGRITGTLTQHSQGYPTLPKTAREAEVAPGAYWMRPIAMADAALDMTFHIDNPERPGETTAKRMRIGPEQRAFGGMDRSWLPKVWAKEATDALFVRAKAGPYVMAMMRLVATPQKNYETTVTAALYRDGKLLSRALRALPSDRRDTSAVADAVRTEKLYEGDGLPAKYRAKNVGYQLDFRAAGPEKGRWSFDLRHRQAWWSKPTSRPGPDGTGNSGFIVEVTGGRDGSDESVHGWGMTGEVELPDR</sequence>
<evidence type="ECO:0000313" key="6">
    <source>
        <dbReference type="EMBL" id="KAK4247710.1"/>
    </source>
</evidence>
<comment type="similarity">
    <text evidence="2">Belongs to the Diels-Alderase family.</text>
</comment>
<evidence type="ECO:0000256" key="2">
    <source>
        <dbReference type="ARBA" id="ARBA00046325"/>
    </source>
</evidence>
<comment type="caution">
    <text evidence="6">The sequence shown here is derived from an EMBL/GenBank/DDBJ whole genome shotgun (WGS) entry which is preliminary data.</text>
</comment>
<gene>
    <name evidence="6" type="ORF">C7999DRAFT_14293</name>
</gene>
<dbReference type="AlphaFoldDB" id="A0AAN7CSX5"/>
<dbReference type="Pfam" id="PF22903">
    <property type="entry name" value="DA_C"/>
    <property type="match status" value="1"/>
</dbReference>
<feature type="region of interest" description="Disordered" evidence="3">
    <location>
        <begin position="350"/>
        <end position="396"/>
    </location>
</feature>
<evidence type="ECO:0000313" key="7">
    <source>
        <dbReference type="Proteomes" id="UP001303647"/>
    </source>
</evidence>
<dbReference type="Pfam" id="PF24137">
    <property type="entry name" value="DA_N"/>
    <property type="match status" value="1"/>
</dbReference>
<evidence type="ECO:0000259" key="5">
    <source>
        <dbReference type="Pfam" id="PF24137"/>
    </source>
</evidence>
<evidence type="ECO:0000256" key="3">
    <source>
        <dbReference type="SAM" id="MobiDB-lite"/>
    </source>
</evidence>
<keyword evidence="1" id="KW-0413">Isomerase</keyword>
<name>A0AAN7CSX5_9PEZI</name>
<feature type="domain" description="Diels-Alderase C-terminal" evidence="4">
    <location>
        <begin position="234"/>
        <end position="393"/>
    </location>
</feature>
<proteinExistence type="inferred from homology"/>
<protein>
    <submittedName>
        <fullName evidence="6">Uncharacterized protein</fullName>
    </submittedName>
</protein>
<keyword evidence="7" id="KW-1185">Reference proteome</keyword>